<gene>
    <name evidence="1" type="ORF">GCM10022222_39860</name>
</gene>
<organism evidence="1 2">
    <name type="scientific">Amycolatopsis ultiminotia</name>
    <dbReference type="NCBI Taxonomy" id="543629"/>
    <lineage>
        <taxon>Bacteria</taxon>
        <taxon>Bacillati</taxon>
        <taxon>Actinomycetota</taxon>
        <taxon>Actinomycetes</taxon>
        <taxon>Pseudonocardiales</taxon>
        <taxon>Pseudonocardiaceae</taxon>
        <taxon>Amycolatopsis</taxon>
    </lineage>
</organism>
<name>A0ABP6WNF2_9PSEU</name>
<dbReference type="EMBL" id="BAAAZN010000008">
    <property type="protein sequence ID" value="GAA3552272.1"/>
    <property type="molecule type" value="Genomic_DNA"/>
</dbReference>
<evidence type="ECO:0000313" key="2">
    <source>
        <dbReference type="Proteomes" id="UP001500689"/>
    </source>
</evidence>
<dbReference type="Proteomes" id="UP001500689">
    <property type="component" value="Unassembled WGS sequence"/>
</dbReference>
<reference evidence="2" key="1">
    <citation type="journal article" date="2019" name="Int. J. Syst. Evol. Microbiol.">
        <title>The Global Catalogue of Microorganisms (GCM) 10K type strain sequencing project: providing services to taxonomists for standard genome sequencing and annotation.</title>
        <authorList>
            <consortium name="The Broad Institute Genomics Platform"/>
            <consortium name="The Broad Institute Genome Sequencing Center for Infectious Disease"/>
            <person name="Wu L."/>
            <person name="Ma J."/>
        </authorList>
    </citation>
    <scope>NUCLEOTIDE SEQUENCE [LARGE SCALE GENOMIC DNA]</scope>
    <source>
        <strain evidence="2">JCM 16898</strain>
    </source>
</reference>
<keyword evidence="2" id="KW-1185">Reference proteome</keyword>
<accession>A0ABP6WNF2</accession>
<evidence type="ECO:0000313" key="1">
    <source>
        <dbReference type="EMBL" id="GAA3552272.1"/>
    </source>
</evidence>
<protein>
    <submittedName>
        <fullName evidence="1">Uncharacterized protein</fullName>
    </submittedName>
</protein>
<comment type="caution">
    <text evidence="1">The sequence shown here is derived from an EMBL/GenBank/DDBJ whole genome shotgun (WGS) entry which is preliminary data.</text>
</comment>
<sequence>MRTFRQPVRMDNPALATIPRTHIHCTANALTDALPVRPVPPVQPNGSPARVWELPTGHDCMITKPAELAGLLRKLD</sequence>
<proteinExistence type="predicted"/>